<dbReference type="PANTHER" id="PTHR33678">
    <property type="entry name" value="BLL1576 PROTEIN"/>
    <property type="match status" value="1"/>
</dbReference>
<comment type="caution">
    <text evidence="6">The sequence shown here is derived from an EMBL/GenBank/DDBJ whole genome shotgun (WGS) entry which is preliminary data.</text>
</comment>
<dbReference type="Proteomes" id="UP000186102">
    <property type="component" value="Unassembled WGS sequence"/>
</dbReference>
<evidence type="ECO:0000259" key="5">
    <source>
        <dbReference type="Pfam" id="PF13817"/>
    </source>
</evidence>
<dbReference type="NCBIfam" id="NF033517">
    <property type="entry name" value="transpos_IS66"/>
    <property type="match status" value="1"/>
</dbReference>
<evidence type="ECO:0000256" key="1">
    <source>
        <dbReference type="SAM" id="Coils"/>
    </source>
</evidence>
<feature type="domain" description="Transposase IS66 zinc-finger binding" evidence="3">
    <location>
        <begin position="118"/>
        <end position="163"/>
    </location>
</feature>
<dbReference type="InterPro" id="IPR024474">
    <property type="entry name" value="Znf_dom_IS66"/>
</dbReference>
<evidence type="ECO:0000313" key="6">
    <source>
        <dbReference type="EMBL" id="OLN25278.1"/>
    </source>
</evidence>
<feature type="domain" description="Transposase IS66 C-terminal" evidence="5">
    <location>
        <begin position="476"/>
        <end position="517"/>
    </location>
</feature>
<dbReference type="OrthoDB" id="9760067at2"/>
<evidence type="ECO:0000259" key="3">
    <source>
        <dbReference type="Pfam" id="PF13005"/>
    </source>
</evidence>
<evidence type="ECO:0000259" key="4">
    <source>
        <dbReference type="Pfam" id="PF13007"/>
    </source>
</evidence>
<protein>
    <submittedName>
        <fullName evidence="6">Mobile element protein</fullName>
    </submittedName>
</protein>
<feature type="domain" description="Transposase IS66 central" evidence="2">
    <location>
        <begin position="185"/>
        <end position="469"/>
    </location>
</feature>
<dbReference type="PANTHER" id="PTHR33678:SF1">
    <property type="entry name" value="BLL1576 PROTEIN"/>
    <property type="match status" value="1"/>
</dbReference>
<sequence>MLTYLEQELSDLKESERKLREENEIKQKRIELLEHNVEALTQALLQAAKQRFGASSEKTPAEGQLYLFEGEIELPAEEEKAETQEVQAHTRLKRTKGDKAHLIADIPHEVVECVLDAEEVCDTCSSPLQVIGKKTVRTELEYIPAKVKATEYVQYIYKCPTCGTTEDYPDAVIKKASVPAPVMPRSLASATSVAWIMYQKYALAVPLYRQEKEWLRIGIALTRSNMSNWVIRCADSWLKPIYERMREKLLTYDLIMCDETTIQCNKEKGRKASSNSYFWLYRNEQDNGPPVILFQYTRTRAGENAKRFLKDFSGYLISDAYAGYEKVENIIRCLCFSHLRRYYLEAIPLNSSKKEIPGSAGAKGRAYCDKLFKLEKQWKLLSPEERQQKRLEQSVPVLNAFFAWAENVTTNQDPLKKAIKYTLNHKKYFTNFLRDGRIPLSNNLSENAIRVVALARKNFLFCDTPQGAEASALVFSIISTATANGLDPYEYLVHLFKNLPNLDFHNTPELLDDCMPWSEKLPAACRAKKNMGEPKEGK</sequence>
<dbReference type="Pfam" id="PF13817">
    <property type="entry name" value="DDE_Tnp_IS66_C"/>
    <property type="match status" value="1"/>
</dbReference>
<dbReference type="EMBL" id="MLBF01000125">
    <property type="protein sequence ID" value="OLN25278.1"/>
    <property type="molecule type" value="Genomic_DNA"/>
</dbReference>
<feature type="domain" description="Transposase TnpC homeodomain" evidence="4">
    <location>
        <begin position="40"/>
        <end position="111"/>
    </location>
</feature>
<dbReference type="InterPro" id="IPR004291">
    <property type="entry name" value="Transposase_IS66_central"/>
</dbReference>
<dbReference type="Pfam" id="PF13007">
    <property type="entry name" value="LZ_Tnp_IS66"/>
    <property type="match status" value="1"/>
</dbReference>
<evidence type="ECO:0000313" key="7">
    <source>
        <dbReference type="Proteomes" id="UP000186102"/>
    </source>
</evidence>
<dbReference type="STRING" id="1888891.DSOL_5351"/>
<accession>A0A1Q8QD57</accession>
<feature type="coiled-coil region" evidence="1">
    <location>
        <begin position="2"/>
        <end position="50"/>
    </location>
</feature>
<organism evidence="6 7">
    <name type="scientific">Desulfosporosinus metallidurans</name>
    <dbReference type="NCBI Taxonomy" id="1888891"/>
    <lineage>
        <taxon>Bacteria</taxon>
        <taxon>Bacillati</taxon>
        <taxon>Bacillota</taxon>
        <taxon>Clostridia</taxon>
        <taxon>Eubacteriales</taxon>
        <taxon>Desulfitobacteriaceae</taxon>
        <taxon>Desulfosporosinus</taxon>
    </lineage>
</organism>
<name>A0A1Q8QD57_9FIRM</name>
<gene>
    <name evidence="6" type="ORF">DSOL_5351</name>
</gene>
<dbReference type="Pfam" id="PF13005">
    <property type="entry name" value="zf-IS66"/>
    <property type="match status" value="1"/>
</dbReference>
<proteinExistence type="predicted"/>
<dbReference type="Pfam" id="PF03050">
    <property type="entry name" value="DDE_Tnp_IS66"/>
    <property type="match status" value="1"/>
</dbReference>
<evidence type="ECO:0000259" key="2">
    <source>
        <dbReference type="Pfam" id="PF03050"/>
    </source>
</evidence>
<dbReference type="RefSeq" id="WP_139314634.1">
    <property type="nucleotide sequence ID" value="NZ_MLBF01000125.1"/>
</dbReference>
<dbReference type="InterPro" id="IPR024463">
    <property type="entry name" value="Transposase_TnpC_homeodom"/>
</dbReference>
<dbReference type="AlphaFoldDB" id="A0A1Q8QD57"/>
<reference evidence="6 7" key="1">
    <citation type="submission" date="2016-09" db="EMBL/GenBank/DDBJ databases">
        <title>Complete genome of Desulfosporosinus sp. OL.</title>
        <authorList>
            <person name="Mardanov A."/>
            <person name="Beletsky A."/>
            <person name="Panova A."/>
            <person name="Karnachuk O."/>
            <person name="Ravin N."/>
        </authorList>
    </citation>
    <scope>NUCLEOTIDE SEQUENCE [LARGE SCALE GENOMIC DNA]</scope>
    <source>
        <strain evidence="6 7">OL</strain>
    </source>
</reference>
<dbReference type="InterPro" id="IPR039552">
    <property type="entry name" value="IS66_C"/>
</dbReference>
<dbReference type="InterPro" id="IPR052344">
    <property type="entry name" value="Transposase-related"/>
</dbReference>
<keyword evidence="1" id="KW-0175">Coiled coil</keyword>
<keyword evidence="7" id="KW-1185">Reference proteome</keyword>